<keyword evidence="9 13" id="KW-1133">Transmembrane helix</keyword>
<keyword evidence="6" id="KW-0808">Transferase</keyword>
<dbReference type="SMART" id="SM00233">
    <property type="entry name" value="PH"/>
    <property type="match status" value="1"/>
</dbReference>
<comment type="pathway">
    <text evidence="2">Glycerolipid metabolism; triacylglycerol biosynthesis.</text>
</comment>
<evidence type="ECO:0000256" key="7">
    <source>
        <dbReference type="ARBA" id="ARBA00022692"/>
    </source>
</evidence>
<protein>
    <recommendedName>
        <fullName evidence="5">diacylglycerol O-acyltransferase</fullName>
        <ecNumber evidence="5">2.3.1.20</ecNumber>
    </recommendedName>
</protein>
<feature type="compositionally biased region" description="Polar residues" evidence="12">
    <location>
        <begin position="151"/>
        <end position="161"/>
    </location>
</feature>
<dbReference type="GO" id="GO:0019432">
    <property type="term" value="P:triglyceride biosynthetic process"/>
    <property type="evidence" value="ECO:0007669"/>
    <property type="project" value="UniProtKB-UniPathway"/>
</dbReference>
<dbReference type="PANTHER" id="PTHR10408:SF7">
    <property type="entry name" value="DIACYLGLYCEROL O-ACYLTRANSFERASE 1"/>
    <property type="match status" value="1"/>
</dbReference>
<feature type="transmembrane region" description="Helical" evidence="13">
    <location>
        <begin position="353"/>
        <end position="374"/>
    </location>
</feature>
<reference evidence="15" key="1">
    <citation type="submission" date="2021-01" db="EMBL/GenBank/DDBJ databases">
        <authorList>
            <person name="Corre E."/>
            <person name="Pelletier E."/>
            <person name="Niang G."/>
            <person name="Scheremetjew M."/>
            <person name="Finn R."/>
            <person name="Kale V."/>
            <person name="Holt S."/>
            <person name="Cochrane G."/>
            <person name="Meng A."/>
            <person name="Brown T."/>
            <person name="Cohen L."/>
        </authorList>
    </citation>
    <scope>NUCLEOTIDE SEQUENCE</scope>
    <source>
        <strain evidence="15">CCMP1320</strain>
    </source>
</reference>
<evidence type="ECO:0000259" key="14">
    <source>
        <dbReference type="SMART" id="SM00233"/>
    </source>
</evidence>
<feature type="transmembrane region" description="Helical" evidence="13">
    <location>
        <begin position="244"/>
        <end position="262"/>
    </location>
</feature>
<dbReference type="InterPro" id="IPR011993">
    <property type="entry name" value="PH-like_dom_sf"/>
</dbReference>
<dbReference type="Gene3D" id="2.30.29.30">
    <property type="entry name" value="Pleckstrin-homology domain (PH domain)/Phosphotyrosine-binding domain (PTB)"/>
    <property type="match status" value="1"/>
</dbReference>
<dbReference type="GO" id="GO:0005789">
    <property type="term" value="C:endoplasmic reticulum membrane"/>
    <property type="evidence" value="ECO:0007669"/>
    <property type="project" value="UniProtKB-SubCell"/>
</dbReference>
<evidence type="ECO:0000313" key="15">
    <source>
        <dbReference type="EMBL" id="CAE0485166.1"/>
    </source>
</evidence>
<keyword evidence="11" id="KW-0012">Acyltransferase</keyword>
<comment type="subcellular location">
    <subcellularLocation>
        <location evidence="1">Endoplasmic reticulum membrane</location>
        <topology evidence="1">Multi-pass membrane protein</topology>
    </subcellularLocation>
</comment>
<evidence type="ECO:0000256" key="8">
    <source>
        <dbReference type="ARBA" id="ARBA00022824"/>
    </source>
</evidence>
<keyword evidence="8" id="KW-0256">Endoplasmic reticulum</keyword>
<comment type="similarity">
    <text evidence="4">Belongs to the membrane-bound acyltransferase family. Sterol o-acyltransferase subfamily.</text>
</comment>
<feature type="transmembrane region" description="Helical" evidence="13">
    <location>
        <begin position="530"/>
        <end position="552"/>
    </location>
</feature>
<feature type="transmembrane region" description="Helical" evidence="13">
    <location>
        <begin position="658"/>
        <end position="677"/>
    </location>
</feature>
<sequence length="693" mass="78443">MWPFKPTQRGGGKAPSSSVSLAEDLYRWKSDPCLPLSGPNWEETFVLLQGTCLRFYKSKLDVGFSPREELDIKGCAVDYQGSELKEFVVISIKDAGGSTLVRLASEHQPVALKWMCVLLAASTRPTASSLQELASHAAHIAGAQEEMGQPSPAQRSSNGDSYKQGGGRPRRKQVQKVEDRDGTSYSSQSEGLKEGVEQEELGEQERQKASARRHEPMSGSSPVHVVARPSYLSSERMWYEKHTGLVNLMAVIVVATNFRLALENAFKYGLRIQTPLRALNSLTIGNPNIPLALCYPCMLLIALSALFFEQCGAWSLKSDAQLKAAISKKIDGSRASYQQLTHKLSSRVSRFEWVLFVANLVNTSAAVVVPWAVIHYTQAEPLPGGVLIAVSIVLWMKLVSYHHCCADLRAARRNGQVRPGEEGFSGDSSLTNQKSSQRLLRYPENVTVSNLIYFLALPTLCYQINYPRSPTIRKRWLARRVAELVLMLTLLSLLLQQYMIPAISNSMSPMRTMDWPRLCERVLKLALPNIYCWLVSFYCLFHLWLNIVAEVLHFGDREFYKDWWNAATVGEYWKLWNMPVHKWLLRHVYFPTLRLGLPRWASIILVFFVSAVFHELVLGVPLHLVRMWAFLGIMLQVPLVLITEHIHKRLKRDEAGNIVFWLTFCVVGQPLSVLLYYHDYLYEVHPYLKGSSS</sequence>
<accession>A0A7S3QKL4</accession>
<evidence type="ECO:0000256" key="12">
    <source>
        <dbReference type="SAM" id="MobiDB-lite"/>
    </source>
</evidence>
<feature type="transmembrane region" description="Helical" evidence="13">
    <location>
        <begin position="289"/>
        <end position="308"/>
    </location>
</feature>
<dbReference type="Pfam" id="PF03062">
    <property type="entry name" value="MBOAT"/>
    <property type="match status" value="1"/>
</dbReference>
<evidence type="ECO:0000256" key="1">
    <source>
        <dbReference type="ARBA" id="ARBA00004477"/>
    </source>
</evidence>
<dbReference type="InterPro" id="IPR004299">
    <property type="entry name" value="MBOAT_fam"/>
</dbReference>
<evidence type="ECO:0000256" key="13">
    <source>
        <dbReference type="SAM" id="Phobius"/>
    </source>
</evidence>
<evidence type="ECO:0000256" key="11">
    <source>
        <dbReference type="ARBA" id="ARBA00023315"/>
    </source>
</evidence>
<name>A0A7S3QKL4_DUNTE</name>
<evidence type="ECO:0000256" key="6">
    <source>
        <dbReference type="ARBA" id="ARBA00022679"/>
    </source>
</evidence>
<evidence type="ECO:0000256" key="4">
    <source>
        <dbReference type="ARBA" id="ARBA00009010"/>
    </source>
</evidence>
<feature type="transmembrane region" description="Helical" evidence="13">
    <location>
        <begin position="600"/>
        <end position="622"/>
    </location>
</feature>
<comment type="pathway">
    <text evidence="3">Lipid metabolism.</text>
</comment>
<dbReference type="InterPro" id="IPR014371">
    <property type="entry name" value="Oat_ACAT_DAG_ARE"/>
</dbReference>
<evidence type="ECO:0000256" key="9">
    <source>
        <dbReference type="ARBA" id="ARBA00022989"/>
    </source>
</evidence>
<evidence type="ECO:0000256" key="10">
    <source>
        <dbReference type="ARBA" id="ARBA00023136"/>
    </source>
</evidence>
<dbReference type="UniPathway" id="UPA00282"/>
<feature type="transmembrane region" description="Helical" evidence="13">
    <location>
        <begin position="628"/>
        <end position="646"/>
    </location>
</feature>
<proteinExistence type="inferred from homology"/>
<organism evidence="15">
    <name type="scientific">Dunaliella tertiolecta</name>
    <name type="common">Green alga</name>
    <dbReference type="NCBI Taxonomy" id="3047"/>
    <lineage>
        <taxon>Eukaryota</taxon>
        <taxon>Viridiplantae</taxon>
        <taxon>Chlorophyta</taxon>
        <taxon>core chlorophytes</taxon>
        <taxon>Chlorophyceae</taxon>
        <taxon>CS clade</taxon>
        <taxon>Chlamydomonadales</taxon>
        <taxon>Dunaliellaceae</taxon>
        <taxon>Dunaliella</taxon>
    </lineage>
</organism>
<feature type="domain" description="PH" evidence="14">
    <location>
        <begin position="19"/>
        <end position="125"/>
    </location>
</feature>
<dbReference type="EC" id="2.3.1.20" evidence="5"/>
<feature type="transmembrane region" description="Helical" evidence="13">
    <location>
        <begin position="481"/>
        <end position="500"/>
    </location>
</feature>
<dbReference type="SUPFAM" id="SSF50729">
    <property type="entry name" value="PH domain-like"/>
    <property type="match status" value="1"/>
</dbReference>
<feature type="region of interest" description="Disordered" evidence="12">
    <location>
        <begin position="145"/>
        <end position="223"/>
    </location>
</feature>
<keyword evidence="10 13" id="KW-0472">Membrane</keyword>
<feature type="transmembrane region" description="Helical" evidence="13">
    <location>
        <begin position="386"/>
        <end position="404"/>
    </location>
</feature>
<evidence type="ECO:0000256" key="2">
    <source>
        <dbReference type="ARBA" id="ARBA00004771"/>
    </source>
</evidence>
<dbReference type="PANTHER" id="PTHR10408">
    <property type="entry name" value="STEROL O-ACYLTRANSFERASE"/>
    <property type="match status" value="1"/>
</dbReference>
<dbReference type="AlphaFoldDB" id="A0A7S3QKL4"/>
<keyword evidence="7 13" id="KW-0812">Transmembrane</keyword>
<dbReference type="EMBL" id="HBIP01000471">
    <property type="protein sequence ID" value="CAE0485166.1"/>
    <property type="molecule type" value="Transcribed_RNA"/>
</dbReference>
<dbReference type="InterPro" id="IPR001849">
    <property type="entry name" value="PH_domain"/>
</dbReference>
<dbReference type="GO" id="GO:0004144">
    <property type="term" value="F:diacylglycerol O-acyltransferase activity"/>
    <property type="evidence" value="ECO:0007669"/>
    <property type="project" value="UniProtKB-EC"/>
</dbReference>
<evidence type="ECO:0000256" key="5">
    <source>
        <dbReference type="ARBA" id="ARBA00013244"/>
    </source>
</evidence>
<evidence type="ECO:0000256" key="3">
    <source>
        <dbReference type="ARBA" id="ARBA00005189"/>
    </source>
</evidence>
<feature type="compositionally biased region" description="Basic and acidic residues" evidence="12">
    <location>
        <begin position="203"/>
        <end position="216"/>
    </location>
</feature>
<gene>
    <name evidence="15" type="ORF">DTER00134_LOCUS205</name>
</gene>